<feature type="domain" description="TMEM62 Ig-like" evidence="5">
    <location>
        <begin position="313"/>
        <end position="415"/>
    </location>
</feature>
<protein>
    <submittedName>
        <fullName evidence="7">Transmembrane protein 62</fullName>
    </submittedName>
</protein>
<feature type="domain" description="TMEM62 C-terminal" evidence="6">
    <location>
        <begin position="437"/>
        <end position="556"/>
    </location>
</feature>
<dbReference type="SUPFAM" id="SSF56300">
    <property type="entry name" value="Metallo-dependent phosphatases"/>
    <property type="match status" value="1"/>
</dbReference>
<evidence type="ECO:0000259" key="6">
    <source>
        <dbReference type="Pfam" id="PF24394"/>
    </source>
</evidence>
<feature type="region of interest" description="Disordered" evidence="1">
    <location>
        <begin position="653"/>
        <end position="672"/>
    </location>
</feature>
<feature type="signal peptide" evidence="3">
    <location>
        <begin position="1"/>
        <end position="22"/>
    </location>
</feature>
<dbReference type="GO" id="GO:0016787">
    <property type="term" value="F:hydrolase activity"/>
    <property type="evidence" value="ECO:0007669"/>
    <property type="project" value="InterPro"/>
</dbReference>
<feature type="transmembrane region" description="Helical" evidence="2">
    <location>
        <begin position="437"/>
        <end position="457"/>
    </location>
</feature>
<dbReference type="PANTHER" id="PTHR14795">
    <property type="entry name" value="HELICASE RELATED"/>
    <property type="match status" value="1"/>
</dbReference>
<reference evidence="7 8" key="1">
    <citation type="journal article" date="2019" name="Sci. Rep.">
        <title>Orb-weaving spider Araneus ventricosus genome elucidates the spidroin gene catalogue.</title>
        <authorList>
            <person name="Kono N."/>
            <person name="Nakamura H."/>
            <person name="Ohtoshi R."/>
            <person name="Moran D.A.P."/>
            <person name="Shinohara A."/>
            <person name="Yoshida Y."/>
            <person name="Fujiwara M."/>
            <person name="Mori M."/>
            <person name="Tomita M."/>
            <person name="Arakawa K."/>
        </authorList>
    </citation>
    <scope>NUCLEOTIDE SEQUENCE [LARGE SCALE GENOMIC DNA]</scope>
</reference>
<evidence type="ECO:0000259" key="5">
    <source>
        <dbReference type="Pfam" id="PF24384"/>
    </source>
</evidence>
<feature type="transmembrane region" description="Helical" evidence="2">
    <location>
        <begin position="478"/>
        <end position="503"/>
    </location>
</feature>
<keyword evidence="2" id="KW-1133">Transmembrane helix</keyword>
<feature type="chain" id="PRO_5021261740" evidence="3">
    <location>
        <begin position="23"/>
        <end position="672"/>
    </location>
</feature>
<evidence type="ECO:0000313" key="8">
    <source>
        <dbReference type="Proteomes" id="UP000499080"/>
    </source>
</evidence>
<feature type="transmembrane region" description="Helical" evidence="2">
    <location>
        <begin position="608"/>
        <end position="629"/>
    </location>
</feature>
<evidence type="ECO:0000256" key="3">
    <source>
        <dbReference type="SAM" id="SignalP"/>
    </source>
</evidence>
<gene>
    <name evidence="7" type="primary">TMEM62</name>
    <name evidence="7" type="ORF">AVEN_83056_1</name>
</gene>
<evidence type="ECO:0000313" key="7">
    <source>
        <dbReference type="EMBL" id="GBL80961.1"/>
    </source>
</evidence>
<sequence>MSLSKITLFVLATLAVISTLVAKLQNIVHINNDVEYDDIKLEYFQDDLYPNDRRQHLMWFLQISDLHLSIFKDLSRGSDLKKFCNETVSVVRPSVVLATGDLVDARTADLLGSRQYVEEWRMYQQILYESGVTVNTTWLDIRGNHDNFNVLSLDDKNDLYRKYSKQGGKHRRSYSYTLQQGTETYTFIGIDACMDPGPKRPFNFLGVLKKDEYSHVKKLLDDSRGGNMTIWFGHYPTSTIVAPSPGIRELMKGTGPYLCGHLHTLGGVVPEMYTLQSTGALELELADWKDRRKYRICAVDHGIFSFFDNYIEDWPLILVTNPKDAMMLMPAIEPLYRIMKSTHIRVLIFSPYPIALAKVKINDDAWIVLKLSEAPLYVAKWEPLKYMEGLHTMIVYAKDTSGKERTISHQFSLDNSRPTFPFGARLVLMGHISVGQAIFGVALLITLLPLCIMKIYLCFGKGEGIKLKSERGFCRRMIFKFSLLANVDILFWPVVIGALYVAVGPWFVGYIIDDHIGVCFVWGIFLGGTFLPGGLQYFAGTLYLVTFYIPFILCLSNCLYLQYKSIRDGRPKPCSLYFYICRHFLMLFFIVWQALWAIVYFFSYGSLAFFLGFTHTWSVVMALILWRLVITLPESKINSIGRPRQVVGTPLLPSNQANKRLSQPTEELMSPS</sequence>
<dbReference type="Pfam" id="PF24394">
    <property type="entry name" value="TMEM62_C"/>
    <property type="match status" value="1"/>
</dbReference>
<dbReference type="InterPro" id="IPR029052">
    <property type="entry name" value="Metallo-depent_PP-like"/>
</dbReference>
<dbReference type="PANTHER" id="PTHR14795:SF0">
    <property type="entry name" value="TRANSMEMBRANE PROTEIN 62"/>
    <property type="match status" value="1"/>
</dbReference>
<dbReference type="EMBL" id="BGPR01000024">
    <property type="protein sequence ID" value="GBL80961.1"/>
    <property type="molecule type" value="Genomic_DNA"/>
</dbReference>
<name>A0A4Y2AM45_ARAVE</name>
<evidence type="ECO:0000256" key="1">
    <source>
        <dbReference type="SAM" id="MobiDB-lite"/>
    </source>
</evidence>
<keyword evidence="2" id="KW-0472">Membrane</keyword>
<feature type="transmembrane region" description="Helical" evidence="2">
    <location>
        <begin position="542"/>
        <end position="563"/>
    </location>
</feature>
<accession>A0A4Y2AM45</accession>
<dbReference type="Pfam" id="PF24384">
    <property type="entry name" value="Ig_TMM62"/>
    <property type="match status" value="1"/>
</dbReference>
<keyword evidence="2 7" id="KW-0812">Transmembrane</keyword>
<comment type="caution">
    <text evidence="7">The sequence shown here is derived from an EMBL/GenBank/DDBJ whole genome shotgun (WGS) entry which is preliminary data.</text>
</comment>
<dbReference type="InterPro" id="IPR056229">
    <property type="entry name" value="Ig_TMM62"/>
</dbReference>
<dbReference type="CDD" id="cd07401">
    <property type="entry name" value="MPP_TMEM62_N"/>
    <property type="match status" value="1"/>
</dbReference>
<keyword evidence="3" id="KW-0732">Signal</keyword>
<feature type="domain" description="Calcineurin-like phosphoesterase" evidence="4">
    <location>
        <begin position="58"/>
        <end position="264"/>
    </location>
</feature>
<feature type="transmembrane region" description="Helical" evidence="2">
    <location>
        <begin position="584"/>
        <end position="602"/>
    </location>
</feature>
<proteinExistence type="predicted"/>
<evidence type="ECO:0000259" key="4">
    <source>
        <dbReference type="Pfam" id="PF00149"/>
    </source>
</evidence>
<dbReference type="Gene3D" id="3.60.21.10">
    <property type="match status" value="1"/>
</dbReference>
<dbReference type="OrthoDB" id="27234at2759"/>
<organism evidence="7 8">
    <name type="scientific">Araneus ventricosus</name>
    <name type="common">Orbweaver spider</name>
    <name type="synonym">Epeira ventricosa</name>
    <dbReference type="NCBI Taxonomy" id="182803"/>
    <lineage>
        <taxon>Eukaryota</taxon>
        <taxon>Metazoa</taxon>
        <taxon>Ecdysozoa</taxon>
        <taxon>Arthropoda</taxon>
        <taxon>Chelicerata</taxon>
        <taxon>Arachnida</taxon>
        <taxon>Araneae</taxon>
        <taxon>Araneomorphae</taxon>
        <taxon>Entelegynae</taxon>
        <taxon>Araneoidea</taxon>
        <taxon>Araneidae</taxon>
        <taxon>Araneus</taxon>
    </lineage>
</organism>
<dbReference type="InterPro" id="IPR056230">
    <property type="entry name" value="TMEM62_C"/>
</dbReference>
<dbReference type="Pfam" id="PF00149">
    <property type="entry name" value="Metallophos"/>
    <property type="match status" value="1"/>
</dbReference>
<keyword evidence="8" id="KW-1185">Reference proteome</keyword>
<dbReference type="AlphaFoldDB" id="A0A4Y2AM45"/>
<dbReference type="InterPro" id="IPR041871">
    <property type="entry name" value="MPP_TMEM62"/>
</dbReference>
<evidence type="ECO:0000256" key="2">
    <source>
        <dbReference type="SAM" id="Phobius"/>
    </source>
</evidence>
<dbReference type="Proteomes" id="UP000499080">
    <property type="component" value="Unassembled WGS sequence"/>
</dbReference>
<dbReference type="InterPro" id="IPR004843">
    <property type="entry name" value="Calcineurin-like_PHP"/>
</dbReference>